<keyword evidence="1" id="KW-1133">Transmembrane helix</keyword>
<dbReference type="NCBIfam" id="TIGR02532">
    <property type="entry name" value="IV_pilin_GFxxxE"/>
    <property type="match status" value="1"/>
</dbReference>
<name>A0A1W1DA71_9ZZZZ</name>
<dbReference type="InterPro" id="IPR015943">
    <property type="entry name" value="WD40/YVTN_repeat-like_dom_sf"/>
</dbReference>
<dbReference type="Gene3D" id="2.130.10.10">
    <property type="entry name" value="YVTN repeat-like/Quinoprotein amine dehydrogenase"/>
    <property type="match status" value="1"/>
</dbReference>
<dbReference type="Pfam" id="PF07963">
    <property type="entry name" value="N_methyl"/>
    <property type="match status" value="1"/>
</dbReference>
<evidence type="ECO:0008006" key="3">
    <source>
        <dbReference type="Google" id="ProtNLM"/>
    </source>
</evidence>
<keyword evidence="1" id="KW-0812">Transmembrane</keyword>
<accession>A0A1W1DA71</accession>
<dbReference type="InterPro" id="IPR012902">
    <property type="entry name" value="N_methyl_site"/>
</dbReference>
<proteinExistence type="predicted"/>
<feature type="transmembrane region" description="Helical" evidence="1">
    <location>
        <begin position="12"/>
        <end position="33"/>
    </location>
</feature>
<evidence type="ECO:0000256" key="1">
    <source>
        <dbReference type="SAM" id="Phobius"/>
    </source>
</evidence>
<dbReference type="SUPFAM" id="SSF63829">
    <property type="entry name" value="Calcium-dependent phosphotriesterase"/>
    <property type="match status" value="1"/>
</dbReference>
<reference evidence="2" key="1">
    <citation type="submission" date="2016-10" db="EMBL/GenBank/DDBJ databases">
        <authorList>
            <person name="de Groot N.N."/>
        </authorList>
    </citation>
    <scope>NUCLEOTIDE SEQUENCE</scope>
</reference>
<dbReference type="AlphaFoldDB" id="A0A1W1DA71"/>
<gene>
    <name evidence="2" type="ORF">MNB_SUP05-4-691</name>
</gene>
<keyword evidence="1" id="KW-0472">Membrane</keyword>
<protein>
    <recommendedName>
        <fullName evidence="3">Prepilin-type N-terminal cleavage/methylation domain-containing protein</fullName>
    </recommendedName>
</protein>
<evidence type="ECO:0000313" key="2">
    <source>
        <dbReference type="EMBL" id="SFV77511.1"/>
    </source>
</evidence>
<dbReference type="EMBL" id="FPHR01000029">
    <property type="protein sequence ID" value="SFV77511.1"/>
    <property type="molecule type" value="Genomic_DNA"/>
</dbReference>
<organism evidence="2">
    <name type="scientific">hydrothermal vent metagenome</name>
    <dbReference type="NCBI Taxonomy" id="652676"/>
    <lineage>
        <taxon>unclassified sequences</taxon>
        <taxon>metagenomes</taxon>
        <taxon>ecological metagenomes</taxon>
    </lineage>
</organism>
<sequence length="444" mass="49965">MLNNLNQKAFTLVEMLVALAVSSIMIMATYASYDIVAQQFKKNKDIAELHTSGRAIMRMVERDIRMAGFSFRNRDANLVFGEILDKDALKLTDSGTDVCCDSVTVQYDYYDEEYKTVERQEIIYDASKYKDRYRLFKRINILGKDGTLYSSKRIGKREVMADFIEDFQLVNIDNSSRLYAGMEGVGGIRMYDPVEKKGVGGFDSINISALAFGPDGLLYSGFRPRYRIWIDDPVSKRGLGFFPSRFRVSALAFGPDGLLYSGSEFSGGISIYDPVAKKEVGFIRGGYNVSVLAFGSDELLYSGSDRGIGATGRVYDPVAKKEVGAFDLNSPSAFAFGPDGLLYVGNDRRADLSIWDPVRKRFVGHFRSIDVRMPISAIAIKSKKTGQEALVKIHLVIRSRKEHSRIDKTYTKKSYDIGNYKLNKRDKYKHDSFSSTVLVRNMVL</sequence>